<name>A0A2I1GZ42_9GLOM</name>
<evidence type="ECO:0000259" key="2">
    <source>
        <dbReference type="PROSITE" id="PS50011"/>
    </source>
</evidence>
<dbReference type="GO" id="GO:0004672">
    <property type="term" value="F:protein kinase activity"/>
    <property type="evidence" value="ECO:0007669"/>
    <property type="project" value="InterPro"/>
</dbReference>
<dbReference type="VEuPathDB" id="FungiDB:RhiirA1_430173"/>
<dbReference type="PANTHER" id="PTHR37171:SF1">
    <property type="entry name" value="SERINE_THREONINE-PROTEIN KINASE YRZF-RELATED"/>
    <property type="match status" value="1"/>
</dbReference>
<dbReference type="OrthoDB" id="2156052at2759"/>
<dbReference type="PANTHER" id="PTHR37171">
    <property type="entry name" value="SERINE/THREONINE-PROTEIN KINASE YRZF-RELATED"/>
    <property type="match status" value="1"/>
</dbReference>
<reference evidence="3 4" key="1">
    <citation type="submission" date="2015-10" db="EMBL/GenBank/DDBJ databases">
        <title>Genome analyses suggest a sexual origin of heterokaryosis in a supposedly ancient asexual fungus.</title>
        <authorList>
            <person name="Ropars J."/>
            <person name="Sedzielewska K."/>
            <person name="Noel J."/>
            <person name="Charron P."/>
            <person name="Farinelli L."/>
            <person name="Marton T."/>
            <person name="Kruger M."/>
            <person name="Pelin A."/>
            <person name="Brachmann A."/>
            <person name="Corradi N."/>
        </authorList>
    </citation>
    <scope>NUCLEOTIDE SEQUENCE [LARGE SCALE GENOMIC DNA]</scope>
    <source>
        <strain evidence="3 4">A4</strain>
    </source>
</reference>
<protein>
    <recommendedName>
        <fullName evidence="2">Protein kinase domain-containing protein</fullName>
    </recommendedName>
</protein>
<dbReference type="GO" id="GO:0005524">
    <property type="term" value="F:ATP binding"/>
    <property type="evidence" value="ECO:0007669"/>
    <property type="project" value="InterPro"/>
</dbReference>
<dbReference type="Gene3D" id="3.30.200.20">
    <property type="entry name" value="Phosphorylase Kinase, domain 1"/>
    <property type="match status" value="1"/>
</dbReference>
<gene>
    <name evidence="3" type="ORF">RhiirA4_494921</name>
</gene>
<dbReference type="PROSITE" id="PS50011">
    <property type="entry name" value="PROTEIN_KINASE_DOM"/>
    <property type="match status" value="1"/>
</dbReference>
<feature type="compositionally biased region" description="Acidic residues" evidence="1">
    <location>
        <begin position="272"/>
        <end position="281"/>
    </location>
</feature>
<dbReference type="Pfam" id="PF00069">
    <property type="entry name" value="Pkinase"/>
    <property type="match status" value="1"/>
</dbReference>
<dbReference type="AlphaFoldDB" id="A0A2I1GZ42"/>
<evidence type="ECO:0000256" key="1">
    <source>
        <dbReference type="SAM" id="MobiDB-lite"/>
    </source>
</evidence>
<feature type="region of interest" description="Disordered" evidence="1">
    <location>
        <begin position="245"/>
        <end position="297"/>
    </location>
</feature>
<dbReference type="InterPro" id="IPR052396">
    <property type="entry name" value="Meiotic_Drive_Suppr_Kinase"/>
</dbReference>
<dbReference type="VEuPathDB" id="FungiDB:FUN_019672"/>
<feature type="domain" description="Protein kinase" evidence="2">
    <location>
        <begin position="306"/>
        <end position="468"/>
    </location>
</feature>
<organism evidence="3 4">
    <name type="scientific">Rhizophagus irregularis</name>
    <dbReference type="NCBI Taxonomy" id="588596"/>
    <lineage>
        <taxon>Eukaryota</taxon>
        <taxon>Fungi</taxon>
        <taxon>Fungi incertae sedis</taxon>
        <taxon>Mucoromycota</taxon>
        <taxon>Glomeromycotina</taxon>
        <taxon>Glomeromycetes</taxon>
        <taxon>Glomerales</taxon>
        <taxon>Glomeraceae</taxon>
        <taxon>Rhizophagus</taxon>
    </lineage>
</organism>
<proteinExistence type="predicted"/>
<dbReference type="EMBL" id="LLXI01001099">
    <property type="protein sequence ID" value="PKY51895.1"/>
    <property type="molecule type" value="Genomic_DNA"/>
</dbReference>
<dbReference type="InterPro" id="IPR000719">
    <property type="entry name" value="Prot_kinase_dom"/>
</dbReference>
<dbReference type="Proteomes" id="UP000234323">
    <property type="component" value="Unassembled WGS sequence"/>
</dbReference>
<evidence type="ECO:0000313" key="4">
    <source>
        <dbReference type="Proteomes" id="UP000234323"/>
    </source>
</evidence>
<dbReference type="InterPro" id="IPR011009">
    <property type="entry name" value="Kinase-like_dom_sf"/>
</dbReference>
<dbReference type="Gene3D" id="1.10.510.10">
    <property type="entry name" value="Transferase(Phosphotransferase) domain 1"/>
    <property type="match status" value="1"/>
</dbReference>
<dbReference type="SUPFAM" id="SSF56112">
    <property type="entry name" value="Protein kinase-like (PK-like)"/>
    <property type="match status" value="1"/>
</dbReference>
<dbReference type="VEuPathDB" id="FungiDB:RhiirFUN_018585"/>
<evidence type="ECO:0000313" key="3">
    <source>
        <dbReference type="EMBL" id="PKY51895.1"/>
    </source>
</evidence>
<keyword evidence="4" id="KW-1185">Reference proteome</keyword>
<accession>A0A2I1GZ42</accession>
<dbReference type="VEuPathDB" id="FungiDB:RhiirA1_506075"/>
<sequence length="468" mass="54044">MTETAGQLLAHVVPACQWLPQDSPNPNSTIPAYPRFPVNVREWAGFRQAVRTQLLPPGGQLFPVFPTNAQPLRVEANVITRFQNNVLWPVETLLQLQRAVFDEDNRGLLFPTDFVLRTNDQLPKMPVEIKTRYNLHLRGYNFWEIYRSADRRNIRDPNFKFKKRILSQIFGEMACNGLHYGILSNYTDTYFLMRQEADPNTLYVSRVFRPGDTNPTLRECVYYISQLAINDVIGLRLGCVLQDNDSSNNDDSDESSHDDPDDPNDSNYSESSNDDSNDDDGANYSRKRKRKQSSVGRRASSPKIIAIISEYIGGGSFGQVFSGYYDNQAVAWKTCDTYKRQEEMKTLKHEAHIYSVLKECQGRVIPRLFYKGYIYVRCLFALALQLIEDSHYIDPTILTKEEKELIVNQLKSIHNFGVLHNDISNKNILYEPKSHQFFFIDFGLSEIVDNESPKLRKEEKRLKKLLQL</sequence>
<comment type="caution">
    <text evidence="3">The sequence shown here is derived from an EMBL/GenBank/DDBJ whole genome shotgun (WGS) entry which is preliminary data.</text>
</comment>